<sequence length="91" mass="10095">MHNGTLIEIGTHEEVLELGERDTHAGLVRLQEAGYYAQGGSLVPGFKQQLKVGRTIKLSHVSRNHVPLDPTHRRSVGLKIRHASNQLVARN</sequence>
<organism evidence="1 2">
    <name type="scientific">Marchantia polymorpha</name>
    <name type="common">Common liverwort</name>
    <name type="synonym">Marchantia aquatica</name>
    <dbReference type="NCBI Taxonomy" id="3197"/>
    <lineage>
        <taxon>Eukaryota</taxon>
        <taxon>Viridiplantae</taxon>
        <taxon>Streptophyta</taxon>
        <taxon>Embryophyta</taxon>
        <taxon>Marchantiophyta</taxon>
        <taxon>Marchantiopsida</taxon>
        <taxon>Marchantiidae</taxon>
        <taxon>Marchantiales</taxon>
        <taxon>Marchantiaceae</taxon>
        <taxon>Marchantia</taxon>
    </lineage>
</organism>
<gene>
    <name evidence="1" type="ORF">MARPO_3057s0001</name>
</gene>
<evidence type="ECO:0000313" key="2">
    <source>
        <dbReference type="Proteomes" id="UP000244005"/>
    </source>
</evidence>
<proteinExistence type="predicted"/>
<evidence type="ECO:0000313" key="1">
    <source>
        <dbReference type="EMBL" id="PTQ26308.1"/>
    </source>
</evidence>
<accession>A0A2R6VXI7</accession>
<dbReference type="OrthoDB" id="10592691at2759"/>
<keyword evidence="2" id="KW-1185">Reference proteome</keyword>
<protein>
    <submittedName>
        <fullName evidence="1">Uncharacterized protein</fullName>
    </submittedName>
</protein>
<dbReference type="AlphaFoldDB" id="A0A2R6VXI7"/>
<dbReference type="EMBL" id="KZ774867">
    <property type="protein sequence ID" value="PTQ26308.1"/>
    <property type="molecule type" value="Genomic_DNA"/>
</dbReference>
<name>A0A2R6VXI7_MARPO</name>
<dbReference type="Proteomes" id="UP000244005">
    <property type="component" value="Unassembled WGS sequence"/>
</dbReference>
<reference evidence="2" key="1">
    <citation type="journal article" date="2017" name="Cell">
        <title>Insights into land plant evolution garnered from the Marchantia polymorpha genome.</title>
        <authorList>
            <person name="Bowman J.L."/>
            <person name="Kohchi T."/>
            <person name="Yamato K.T."/>
            <person name="Jenkins J."/>
            <person name="Shu S."/>
            <person name="Ishizaki K."/>
            <person name="Yamaoka S."/>
            <person name="Nishihama R."/>
            <person name="Nakamura Y."/>
            <person name="Berger F."/>
            <person name="Adam C."/>
            <person name="Aki S.S."/>
            <person name="Althoff F."/>
            <person name="Araki T."/>
            <person name="Arteaga-Vazquez M.A."/>
            <person name="Balasubrmanian S."/>
            <person name="Barry K."/>
            <person name="Bauer D."/>
            <person name="Boehm C.R."/>
            <person name="Briginshaw L."/>
            <person name="Caballero-Perez J."/>
            <person name="Catarino B."/>
            <person name="Chen F."/>
            <person name="Chiyoda S."/>
            <person name="Chovatia M."/>
            <person name="Davies K.M."/>
            <person name="Delmans M."/>
            <person name="Demura T."/>
            <person name="Dierschke T."/>
            <person name="Dolan L."/>
            <person name="Dorantes-Acosta A.E."/>
            <person name="Eklund D.M."/>
            <person name="Florent S.N."/>
            <person name="Flores-Sandoval E."/>
            <person name="Fujiyama A."/>
            <person name="Fukuzawa H."/>
            <person name="Galik B."/>
            <person name="Grimanelli D."/>
            <person name="Grimwood J."/>
            <person name="Grossniklaus U."/>
            <person name="Hamada T."/>
            <person name="Haseloff J."/>
            <person name="Hetherington A.J."/>
            <person name="Higo A."/>
            <person name="Hirakawa Y."/>
            <person name="Hundley H.N."/>
            <person name="Ikeda Y."/>
            <person name="Inoue K."/>
            <person name="Inoue S.I."/>
            <person name="Ishida S."/>
            <person name="Jia Q."/>
            <person name="Kakita M."/>
            <person name="Kanazawa T."/>
            <person name="Kawai Y."/>
            <person name="Kawashima T."/>
            <person name="Kennedy M."/>
            <person name="Kinose K."/>
            <person name="Kinoshita T."/>
            <person name="Kohara Y."/>
            <person name="Koide E."/>
            <person name="Komatsu K."/>
            <person name="Kopischke S."/>
            <person name="Kubo M."/>
            <person name="Kyozuka J."/>
            <person name="Lagercrantz U."/>
            <person name="Lin S.S."/>
            <person name="Lindquist E."/>
            <person name="Lipzen A.M."/>
            <person name="Lu C.W."/>
            <person name="De Luna E."/>
            <person name="Martienssen R.A."/>
            <person name="Minamino N."/>
            <person name="Mizutani M."/>
            <person name="Mizutani M."/>
            <person name="Mochizuki N."/>
            <person name="Monte I."/>
            <person name="Mosher R."/>
            <person name="Nagasaki H."/>
            <person name="Nakagami H."/>
            <person name="Naramoto S."/>
            <person name="Nishitani K."/>
            <person name="Ohtani M."/>
            <person name="Okamoto T."/>
            <person name="Okumura M."/>
            <person name="Phillips J."/>
            <person name="Pollak B."/>
            <person name="Reinders A."/>
            <person name="Rovekamp M."/>
            <person name="Sano R."/>
            <person name="Sawa S."/>
            <person name="Schmid M.W."/>
            <person name="Shirakawa M."/>
            <person name="Solano R."/>
            <person name="Spunde A."/>
            <person name="Suetsugu N."/>
            <person name="Sugano S."/>
            <person name="Sugiyama A."/>
            <person name="Sun R."/>
            <person name="Suzuki Y."/>
            <person name="Takenaka M."/>
            <person name="Takezawa D."/>
            <person name="Tomogane H."/>
            <person name="Tsuzuki M."/>
            <person name="Ueda T."/>
            <person name="Umeda M."/>
            <person name="Ward J.M."/>
            <person name="Watanabe Y."/>
            <person name="Yazaki K."/>
            <person name="Yokoyama R."/>
            <person name="Yoshitake Y."/>
            <person name="Yotsui I."/>
            <person name="Zachgo S."/>
            <person name="Schmutz J."/>
        </authorList>
    </citation>
    <scope>NUCLEOTIDE SEQUENCE [LARGE SCALE GENOMIC DNA]</scope>
    <source>
        <strain evidence="2">Tak-1</strain>
    </source>
</reference>